<dbReference type="GeneID" id="300576333"/>
<keyword evidence="2" id="KW-0812">Transmembrane</keyword>
<evidence type="ECO:0000256" key="2">
    <source>
        <dbReference type="SAM" id="Phobius"/>
    </source>
</evidence>
<feature type="compositionally biased region" description="Basic and acidic residues" evidence="1">
    <location>
        <begin position="489"/>
        <end position="519"/>
    </location>
</feature>
<feature type="transmembrane region" description="Helical" evidence="2">
    <location>
        <begin position="20"/>
        <end position="41"/>
    </location>
</feature>
<accession>A0ABY2H528</accession>
<reference evidence="3 4" key="1">
    <citation type="submission" date="2018-01" db="EMBL/GenBank/DDBJ databases">
        <title>Genome characterization of the sugarcane-associated fungus Trichoderma ghanense CCMA-1212 and their application in lignocelulose bioconversion.</title>
        <authorList>
            <person name="Steindorff A.S."/>
            <person name="Mendes T.D."/>
            <person name="Vilela E.S.D."/>
            <person name="Rodrigues D.S."/>
            <person name="Formighieri E.F."/>
            <person name="Melo I.S."/>
            <person name="Favaro L.C.L."/>
        </authorList>
    </citation>
    <scope>NUCLEOTIDE SEQUENCE [LARGE SCALE GENOMIC DNA]</scope>
    <source>
        <strain evidence="3 4">CCMA-1212</strain>
    </source>
</reference>
<protein>
    <submittedName>
        <fullName evidence="3">Uncharacterized protein</fullName>
    </submittedName>
</protein>
<evidence type="ECO:0000256" key="1">
    <source>
        <dbReference type="SAM" id="MobiDB-lite"/>
    </source>
</evidence>
<organism evidence="3 4">
    <name type="scientific">Trichoderma ghanense</name>
    <dbReference type="NCBI Taxonomy" id="65468"/>
    <lineage>
        <taxon>Eukaryota</taxon>
        <taxon>Fungi</taxon>
        <taxon>Dikarya</taxon>
        <taxon>Ascomycota</taxon>
        <taxon>Pezizomycotina</taxon>
        <taxon>Sordariomycetes</taxon>
        <taxon>Hypocreomycetidae</taxon>
        <taxon>Hypocreales</taxon>
        <taxon>Hypocreaceae</taxon>
        <taxon>Trichoderma</taxon>
    </lineage>
</organism>
<dbReference type="EMBL" id="PPTA01000005">
    <property type="protein sequence ID" value="TFB03348.1"/>
    <property type="molecule type" value="Genomic_DNA"/>
</dbReference>
<keyword evidence="2" id="KW-1133">Transmembrane helix</keyword>
<feature type="region of interest" description="Disordered" evidence="1">
    <location>
        <begin position="318"/>
        <end position="340"/>
    </location>
</feature>
<proteinExistence type="predicted"/>
<feature type="region of interest" description="Disordered" evidence="1">
    <location>
        <begin position="429"/>
        <end position="525"/>
    </location>
</feature>
<dbReference type="RefSeq" id="XP_073559549.1">
    <property type="nucleotide sequence ID" value="XM_073701883.1"/>
</dbReference>
<gene>
    <name evidence="3" type="ORF">CCMA1212_004585</name>
</gene>
<feature type="region of interest" description="Disordered" evidence="1">
    <location>
        <begin position="387"/>
        <end position="413"/>
    </location>
</feature>
<sequence length="667" mass="74049">MSPHVLVRADKDKEQEQETLPAPLLFFFFCFAFFTFVSRLADSLEVYRRSIVKFLLLPLGTLPDEHDGPGDDEQFYRRPAEQDIDYVLPVDQFYYASYGGYDPFADMSASKFAMDSDKRVLYHAQVTLGCNGLRDLFSLGFMRQDTIERRINAAGKKIILNSIVSLSAVWLREKIGRAYSSATMALPSLKDLCLFLDSKGCSRDMCCQIFWEAFQKVDPSHANKVALRVGDIKLTSFRAVVDHVYDHWYQWLLEAAGPKQAPGENVAVTGASGHFSAAKDIQQKAKDGKLPYPAYNHDLVRLSTNEYNLRLQAGLEQLHKDQEPPPSHRNGDVSYGNRAPIGHCPPYDLGRASSWGSQPDQSETCVTRLQDCVCRTCHVKGWLSHIPKVGADDHDSNASTLGRPESRNGNKDMNAQRADLMAKIDRLAKRHRDPFFTETDSEDERTQDPKPLVFGPKQPQVSHPAGKKGKDANPRLIIFSSSSSDDEMEAAHHNNESGHLLEDGPALGEHDGNMEKTTRGAESASSCELICFDNDGTGVGEVDHFLADVGVSSEGGEQSSVAAPQVEDKIHDGERQDKEPAMEVSLLDGSPQKGDVQSLPSGLTADIRIGCIKPMRRDPPYSPFVHKLFKDRDNVWVQQVKRPTALDMWDASESSDTKDGDQPSSAS</sequence>
<keyword evidence="4" id="KW-1185">Reference proteome</keyword>
<name>A0ABY2H528_9HYPO</name>
<evidence type="ECO:0000313" key="4">
    <source>
        <dbReference type="Proteomes" id="UP001642720"/>
    </source>
</evidence>
<feature type="region of interest" description="Disordered" evidence="1">
    <location>
        <begin position="643"/>
        <end position="667"/>
    </location>
</feature>
<evidence type="ECO:0000313" key="3">
    <source>
        <dbReference type="EMBL" id="TFB03348.1"/>
    </source>
</evidence>
<keyword evidence="2" id="KW-0472">Membrane</keyword>
<dbReference type="Proteomes" id="UP001642720">
    <property type="component" value="Unassembled WGS sequence"/>
</dbReference>
<comment type="caution">
    <text evidence="3">The sequence shown here is derived from an EMBL/GenBank/DDBJ whole genome shotgun (WGS) entry which is preliminary data.</text>
</comment>